<comment type="subcellular location">
    <subcellularLocation>
        <location evidence="1">Nucleus</location>
    </subcellularLocation>
</comment>
<name>I3T6D8_LOTJA</name>
<dbReference type="GO" id="GO:0005634">
    <property type="term" value="C:nucleus"/>
    <property type="evidence" value="ECO:0007669"/>
    <property type="project" value="UniProtKB-SubCell"/>
</dbReference>
<dbReference type="InterPro" id="IPR008847">
    <property type="entry name" value="Suf"/>
</dbReference>
<evidence type="ECO:0000313" key="5">
    <source>
        <dbReference type="EMBL" id="AFK48080.1"/>
    </source>
</evidence>
<proteinExistence type="evidence at transcript level"/>
<dbReference type="Pfam" id="PF05843">
    <property type="entry name" value="Suf"/>
    <property type="match status" value="1"/>
</dbReference>
<keyword evidence="2" id="KW-0677">Repeat</keyword>
<evidence type="ECO:0000256" key="3">
    <source>
        <dbReference type="ARBA" id="ARBA00023242"/>
    </source>
</evidence>
<dbReference type="Gene3D" id="1.25.40.10">
    <property type="entry name" value="Tetratricopeptide repeat domain"/>
    <property type="match status" value="1"/>
</dbReference>
<dbReference type="GO" id="GO:0003729">
    <property type="term" value="F:mRNA binding"/>
    <property type="evidence" value="ECO:0007669"/>
    <property type="project" value="TreeGrafter"/>
</dbReference>
<evidence type="ECO:0000256" key="1">
    <source>
        <dbReference type="ARBA" id="ARBA00004123"/>
    </source>
</evidence>
<dbReference type="InterPro" id="IPR011990">
    <property type="entry name" value="TPR-like_helical_dom_sf"/>
</dbReference>
<feature type="domain" description="Suppressor of forked" evidence="4">
    <location>
        <begin position="13"/>
        <end position="73"/>
    </location>
</feature>
<evidence type="ECO:0000259" key="4">
    <source>
        <dbReference type="Pfam" id="PF05843"/>
    </source>
</evidence>
<dbReference type="GO" id="GO:0031124">
    <property type="term" value="P:mRNA 3'-end processing"/>
    <property type="evidence" value="ECO:0007669"/>
    <property type="project" value="InterPro"/>
</dbReference>
<keyword evidence="3" id="KW-0539">Nucleus</keyword>
<protein>
    <recommendedName>
        <fullName evidence="4">Suppressor of forked domain-containing protein</fullName>
    </recommendedName>
</protein>
<dbReference type="AlphaFoldDB" id="I3T6D8"/>
<reference evidence="5" key="1">
    <citation type="submission" date="2012-05" db="EMBL/GenBank/DDBJ databases">
        <authorList>
            <person name="Krishnakumar V."/>
            <person name="Cheung F."/>
            <person name="Xiao Y."/>
            <person name="Chan A."/>
            <person name="Moskal W.A."/>
            <person name="Town C.D."/>
        </authorList>
    </citation>
    <scope>NUCLEOTIDE SEQUENCE</scope>
</reference>
<accession>I3T6D8</accession>
<dbReference type="EMBL" id="BT148286">
    <property type="protein sequence ID" value="AFK48080.1"/>
    <property type="molecule type" value="mRNA"/>
</dbReference>
<dbReference type="SUPFAM" id="SSF48452">
    <property type="entry name" value="TPR-like"/>
    <property type="match status" value="1"/>
</dbReference>
<dbReference type="PANTHER" id="PTHR19980">
    <property type="entry name" value="RNA CLEAVAGE STIMULATION FACTOR"/>
    <property type="match status" value="1"/>
</dbReference>
<dbReference type="PANTHER" id="PTHR19980:SF0">
    <property type="entry name" value="CLEAVAGE STIMULATION FACTOR SUBUNIT 3"/>
    <property type="match status" value="1"/>
</dbReference>
<organism evidence="5">
    <name type="scientific">Lotus japonicus</name>
    <name type="common">Lotus corniculatus var. japonicus</name>
    <dbReference type="NCBI Taxonomy" id="34305"/>
    <lineage>
        <taxon>Eukaryota</taxon>
        <taxon>Viridiplantae</taxon>
        <taxon>Streptophyta</taxon>
        <taxon>Embryophyta</taxon>
        <taxon>Tracheophyta</taxon>
        <taxon>Spermatophyta</taxon>
        <taxon>Magnoliopsida</taxon>
        <taxon>eudicotyledons</taxon>
        <taxon>Gunneridae</taxon>
        <taxon>Pentapetalae</taxon>
        <taxon>rosids</taxon>
        <taxon>fabids</taxon>
        <taxon>Fabales</taxon>
        <taxon>Fabaceae</taxon>
        <taxon>Papilionoideae</taxon>
        <taxon>50 kb inversion clade</taxon>
        <taxon>NPAAA clade</taxon>
        <taxon>Hologalegina</taxon>
        <taxon>robinioid clade</taxon>
        <taxon>Loteae</taxon>
        <taxon>Lotus</taxon>
    </lineage>
</organism>
<sequence>MDKTSSIDKTTGGKYNVETAEILANEAQILPIAESTPTYEQLLQLFPTAAKFWKQYVEAHMAVNNDDAIRQILVGVC</sequence>
<dbReference type="InterPro" id="IPR045243">
    <property type="entry name" value="Rna14-like"/>
</dbReference>
<evidence type="ECO:0000256" key="2">
    <source>
        <dbReference type="ARBA" id="ARBA00022737"/>
    </source>
</evidence>